<comment type="similarity">
    <text evidence="2">Belongs to the CARF family.</text>
</comment>
<dbReference type="InterPro" id="IPR001374">
    <property type="entry name" value="R3H_dom"/>
</dbReference>
<dbReference type="SMART" id="SM00358">
    <property type="entry name" value="DSRM"/>
    <property type="match status" value="2"/>
</dbReference>
<dbReference type="Gene3D" id="2.60.40.840">
    <property type="match status" value="1"/>
</dbReference>
<feature type="domain" description="G-patch" evidence="9">
    <location>
        <begin position="1101"/>
        <end position="1146"/>
    </location>
</feature>
<feature type="domain" description="R3H" evidence="10">
    <location>
        <begin position="1151"/>
        <end position="1215"/>
    </location>
</feature>
<evidence type="ECO:0000256" key="3">
    <source>
        <dbReference type="ARBA" id="ARBA00017730"/>
    </source>
</evidence>
<evidence type="ECO:0000259" key="11">
    <source>
        <dbReference type="PROSITE" id="PS51827"/>
    </source>
</evidence>
<evidence type="ECO:0000256" key="8">
    <source>
        <dbReference type="SAM" id="MobiDB-lite"/>
    </source>
</evidence>
<feature type="region of interest" description="Disordered" evidence="8">
    <location>
        <begin position="950"/>
        <end position="979"/>
    </location>
</feature>
<dbReference type="InterPro" id="IPR011022">
    <property type="entry name" value="Arrestin_C-like"/>
</dbReference>
<dbReference type="InterPro" id="IPR000467">
    <property type="entry name" value="G_patch_dom"/>
</dbReference>
<dbReference type="Pfam" id="PF02752">
    <property type="entry name" value="Arrestin_C"/>
    <property type="match status" value="1"/>
</dbReference>
<feature type="region of interest" description="Disordered" evidence="8">
    <location>
        <begin position="669"/>
        <end position="705"/>
    </location>
</feature>
<dbReference type="PROSITE" id="PS51061">
    <property type="entry name" value="R3H"/>
    <property type="match status" value="1"/>
</dbReference>
<dbReference type="InterPro" id="IPR017864">
    <property type="entry name" value="Arrestin_CS"/>
</dbReference>
<keyword evidence="5" id="KW-0844">Vision</keyword>
<evidence type="ECO:0000256" key="5">
    <source>
        <dbReference type="ARBA" id="ARBA00023305"/>
    </source>
</evidence>
<dbReference type="GO" id="GO:0001664">
    <property type="term" value="F:G protein-coupled receptor binding"/>
    <property type="evidence" value="ECO:0007669"/>
    <property type="project" value="TreeGrafter"/>
</dbReference>
<dbReference type="InterPro" id="IPR014720">
    <property type="entry name" value="dsRBD_dom"/>
</dbReference>
<dbReference type="InterPro" id="IPR011021">
    <property type="entry name" value="Arrestin-like_N"/>
</dbReference>
<evidence type="ECO:0000313" key="13">
    <source>
        <dbReference type="Proteomes" id="UP000281406"/>
    </source>
</evidence>
<dbReference type="Pfam" id="PF11952">
    <property type="entry name" value="XTBD"/>
    <property type="match status" value="1"/>
</dbReference>
<dbReference type="GO" id="GO:0007601">
    <property type="term" value="P:visual perception"/>
    <property type="evidence" value="ECO:0007669"/>
    <property type="project" value="UniProtKB-KW"/>
</dbReference>
<dbReference type="Gene3D" id="3.30.160.20">
    <property type="match status" value="2"/>
</dbReference>
<reference evidence="12 13" key="1">
    <citation type="submission" date="2018-10" db="EMBL/GenBank/DDBJ databases">
        <title>Genome assembly for a Yunnan-Guizhou Plateau 3E fish, Anabarilius grahami (Regan), and its evolutionary and genetic applications.</title>
        <authorList>
            <person name="Jiang W."/>
        </authorList>
    </citation>
    <scope>NUCLEOTIDE SEQUENCE [LARGE SCALE GENOMIC DNA]</scope>
    <source>
        <strain evidence="12">AG-KIZ</strain>
        <tissue evidence="12">Muscle</tissue>
    </source>
</reference>
<feature type="domain" description="XRN2-binding (XTBD)" evidence="11">
    <location>
        <begin position="408"/>
        <end position="500"/>
    </location>
</feature>
<evidence type="ECO:0000256" key="6">
    <source>
        <dbReference type="ARBA" id="ARBA00024976"/>
    </source>
</evidence>
<dbReference type="Pfam" id="PF00339">
    <property type="entry name" value="Arrestin_N"/>
    <property type="match status" value="1"/>
</dbReference>
<dbReference type="PROSITE" id="PS50174">
    <property type="entry name" value="G_PATCH"/>
    <property type="match status" value="1"/>
</dbReference>
<protein>
    <recommendedName>
        <fullName evidence="3">Arrestin-C</fullName>
    </recommendedName>
    <alternativeName>
        <fullName evidence="7">Cone arrestin</fullName>
    </alternativeName>
</protein>
<evidence type="ECO:0000256" key="2">
    <source>
        <dbReference type="ARBA" id="ARBA00010053"/>
    </source>
</evidence>
<name>A0A3N0YZL7_ANAGA</name>
<dbReference type="FunFam" id="3.30.1370.50:FF:000004">
    <property type="entry name" value="NFKB repressing factor"/>
    <property type="match status" value="1"/>
</dbReference>
<dbReference type="EMBL" id="RJVU01018281">
    <property type="protein sequence ID" value="ROL51755.1"/>
    <property type="molecule type" value="Genomic_DNA"/>
</dbReference>
<dbReference type="InterPro" id="IPR058828">
    <property type="entry name" value="DSRM_CARF/NKRF"/>
</dbReference>
<dbReference type="InterPro" id="IPR034071">
    <property type="entry name" value="R3H_NRF"/>
</dbReference>
<keyword evidence="4" id="KW-0716">Sensory transduction</keyword>
<dbReference type="CDD" id="cd02640">
    <property type="entry name" value="R3H_NRF"/>
    <property type="match status" value="1"/>
</dbReference>
<dbReference type="SUPFAM" id="SSF54768">
    <property type="entry name" value="dsRNA-binding domain-like"/>
    <property type="match status" value="2"/>
</dbReference>
<accession>A0A3N0YZL7</accession>
<feature type="region of interest" description="Disordered" evidence="8">
    <location>
        <begin position="846"/>
        <end position="872"/>
    </location>
</feature>
<dbReference type="InterPro" id="IPR014752">
    <property type="entry name" value="Arrestin-like_C"/>
</dbReference>
<dbReference type="Pfam" id="PF01424">
    <property type="entry name" value="R3H"/>
    <property type="match status" value="1"/>
</dbReference>
<dbReference type="SMART" id="SM01017">
    <property type="entry name" value="Arrestin_C"/>
    <property type="match status" value="1"/>
</dbReference>
<evidence type="ECO:0000256" key="4">
    <source>
        <dbReference type="ARBA" id="ARBA00022606"/>
    </source>
</evidence>
<dbReference type="InterPro" id="IPR014753">
    <property type="entry name" value="Arrestin_N"/>
</dbReference>
<dbReference type="Gene3D" id="2.60.40.640">
    <property type="match status" value="1"/>
</dbReference>
<dbReference type="GO" id="GO:0007165">
    <property type="term" value="P:signal transduction"/>
    <property type="evidence" value="ECO:0007669"/>
    <property type="project" value="InterPro"/>
</dbReference>
<dbReference type="PRINTS" id="PR00309">
    <property type="entry name" value="ARRESTIN"/>
</dbReference>
<dbReference type="Proteomes" id="UP000281406">
    <property type="component" value="Unassembled WGS sequence"/>
</dbReference>
<feature type="compositionally biased region" description="Polar residues" evidence="8">
    <location>
        <begin position="952"/>
        <end position="973"/>
    </location>
</feature>
<dbReference type="PANTHER" id="PTHR11792">
    <property type="entry name" value="ARRESTIN"/>
    <property type="match status" value="1"/>
</dbReference>
<evidence type="ECO:0000313" key="12">
    <source>
        <dbReference type="EMBL" id="ROL51755.1"/>
    </source>
</evidence>
<evidence type="ECO:0000256" key="7">
    <source>
        <dbReference type="ARBA" id="ARBA00031498"/>
    </source>
</evidence>
<dbReference type="InterPro" id="IPR021859">
    <property type="entry name" value="XTBD"/>
</dbReference>
<gene>
    <name evidence="12" type="ORF">DPX16_19274</name>
</gene>
<dbReference type="SMART" id="SM00393">
    <property type="entry name" value="R3H"/>
    <property type="match status" value="1"/>
</dbReference>
<dbReference type="GO" id="GO:0007399">
    <property type="term" value="P:nervous system development"/>
    <property type="evidence" value="ECO:0007669"/>
    <property type="project" value="UniProtKB-ARBA"/>
</dbReference>
<dbReference type="InterPro" id="IPR014756">
    <property type="entry name" value="Ig_E-set"/>
</dbReference>
<feature type="non-terminal residue" evidence="12">
    <location>
        <position position="1"/>
    </location>
</feature>
<dbReference type="PANTHER" id="PTHR11792:SF19">
    <property type="entry name" value="ARRESTIN-C"/>
    <property type="match status" value="1"/>
</dbReference>
<evidence type="ECO:0000256" key="1">
    <source>
        <dbReference type="ARBA" id="ARBA00005298"/>
    </source>
</evidence>
<dbReference type="PROSITE" id="PS51827">
    <property type="entry name" value="XTBD"/>
    <property type="match status" value="1"/>
</dbReference>
<feature type="compositionally biased region" description="Low complexity" evidence="8">
    <location>
        <begin position="565"/>
        <end position="581"/>
    </location>
</feature>
<dbReference type="Pfam" id="PF01585">
    <property type="entry name" value="G-patch"/>
    <property type="match status" value="1"/>
</dbReference>
<sequence>VYKKTSGNGSTQEHDNHLSHDLLQLCLYLGRRDFVDHVERVDSIDGVLKIDPSDLNGRKVWVHLACAFRYGREDLDVIGVSFRKDIWIKRIQMYPFEGTKPPNTPMQEALLKKAGDQGHPFTFDIPVRLPCSVSLQPATEDSGKPCGVDYEIKAYIAHEAGDIDEKVEKKDTCRLIIRKVQYAPNELAAGPKTDINKQFITADKPIHMEASMEKELYYHGDPIPIKVKVNNETSKVVKKIKISIDQITDVLLYSADKYNKCVLNEEFGDQINANSTFEKEYRVTPLLASNKEKRGLALDGKLKDEDTNLASSTILQPDMDKQIQGIIVSYKIKVTLVMGGGLLGSLTLRLKRTAFLQTWQPCPACTVRTTLFPVSRSLSLDTGMIRHHSTGPRVSSKPAGLRNWTCNIDDYRQQFESDKQWSARRQFILKHVAEYEENALDKLLALSMVWVNHVFLGCRYGSQLMHKVLEMAEGIDVGEMPSFELVPNAESKKRPYSSDGSEEPTRKMPVSKFTSRPRFEPVHFVSGGSSGSGIGETDEKENEKERRRGEMNEVRPREQDHQPYNGNNGNHGNGPSSSSGSLEMGRCGNDSWPEHRSKDVAVGGTSGLGYGSRGSTANFMCKVQQEYTAKYEAHNAKQSESFSQAGRVKEYGGAGRSGAWDSGQCGLGFGHQDRPTSSKAFSRAYDGPSRGGSGLLPTPSRPTSIPAAITDEKQRLIARVSSAVAITLRDPAFMSGPDGPNYNFILSRSIQACKTNPEYIYVNLRDIPPADLPKNRKVPTEGYACELRFQCVYLATGYSGSKNGARDRASELAVKLFTRPVEVRVLQRQYKRTCVNDMVVCQVNTPNPTLPPPLRNPEDKPSPSTKGQYEPDQSKHWTEFVIMENAHDAICILNNSAAFNRMKVDYTFDPVPNNNLWLCSVYLQGELVAQARGTKKSSKHAAAEEAVRKLRMNQTARQQEQQQHFSGGNHTSGQPGGRYTLQSSKKALLGELVILENSDNAICIINDTAQFNKVLADYKFTVLPDHSWQCEVYLDGKYVATGVGPKKTVKHIAAEEALATLRRTQAVVKSNLRKEGHVDAISRNQIMARSSEESMQHEIKEDNIGNQLLRKMGWTGGGLGREGEGIAEPIRVKEQFSREGLGMDMDRQGNQLTKRDIEKIIQNYASSDRQDDLRFSTELNNEERRHIHQISHKYGLRSKSYGQGRQRFLVVSRRVQKEQLIGQLLQEGQVGRYELVKPQPLQ</sequence>
<feature type="region of interest" description="Disordered" evidence="8">
    <location>
        <begin position="486"/>
        <end position="599"/>
    </location>
</feature>
<dbReference type="GO" id="GO:0003676">
    <property type="term" value="F:nucleic acid binding"/>
    <property type="evidence" value="ECO:0007669"/>
    <property type="project" value="UniProtKB-UniRule"/>
</dbReference>
<evidence type="ECO:0000259" key="9">
    <source>
        <dbReference type="PROSITE" id="PS50174"/>
    </source>
</evidence>
<comment type="caution">
    <text evidence="12">The sequence shown here is derived from an EMBL/GenBank/DDBJ whole genome shotgun (WGS) entry which is preliminary data.</text>
</comment>
<evidence type="ECO:0000259" key="10">
    <source>
        <dbReference type="PROSITE" id="PS51061"/>
    </source>
</evidence>
<dbReference type="InterPro" id="IPR000698">
    <property type="entry name" value="Arrestin"/>
</dbReference>
<dbReference type="InterPro" id="IPR036867">
    <property type="entry name" value="R3H_dom_sf"/>
</dbReference>
<dbReference type="SUPFAM" id="SSF81296">
    <property type="entry name" value="E set domains"/>
    <property type="match status" value="2"/>
</dbReference>
<dbReference type="SUPFAM" id="SSF82708">
    <property type="entry name" value="R3H domain"/>
    <property type="match status" value="1"/>
</dbReference>
<dbReference type="FunFam" id="2.60.40.840:FF:000002">
    <property type="entry name" value="Arrestin 3"/>
    <property type="match status" value="1"/>
</dbReference>
<dbReference type="GO" id="GO:0002031">
    <property type="term" value="P:G protein-coupled receptor internalization"/>
    <property type="evidence" value="ECO:0007669"/>
    <property type="project" value="TreeGrafter"/>
</dbReference>
<dbReference type="Pfam" id="PF26535">
    <property type="entry name" value="DSRM_CARF"/>
    <property type="match status" value="1"/>
</dbReference>
<feature type="compositionally biased region" description="Basic and acidic residues" evidence="8">
    <location>
        <begin position="541"/>
        <end position="561"/>
    </location>
</feature>
<dbReference type="Pfam" id="PF00035">
    <property type="entry name" value="dsrm"/>
    <property type="match status" value="2"/>
</dbReference>
<dbReference type="Gene3D" id="3.30.1370.50">
    <property type="entry name" value="R3H-like domain"/>
    <property type="match status" value="1"/>
</dbReference>
<proteinExistence type="inferred from homology"/>
<dbReference type="SMART" id="SM00443">
    <property type="entry name" value="G_patch"/>
    <property type="match status" value="1"/>
</dbReference>
<dbReference type="OrthoDB" id="29523at2759"/>
<dbReference type="AlphaFoldDB" id="A0A3N0YZL7"/>
<comment type="similarity">
    <text evidence="1">Belongs to the arrestin family.</text>
</comment>
<dbReference type="PROSITE" id="PS00295">
    <property type="entry name" value="ARRESTINS"/>
    <property type="match status" value="1"/>
</dbReference>
<comment type="function">
    <text evidence="6">May play a role in an as yet undefined retina-specific signal transduction. Could bind to photoactivated-phosphorylated red/green opsins.</text>
</comment>
<organism evidence="12 13">
    <name type="scientific">Anabarilius grahami</name>
    <name type="common">Kanglang fish</name>
    <name type="synonym">Barilius grahami</name>
    <dbReference type="NCBI Taxonomy" id="495550"/>
    <lineage>
        <taxon>Eukaryota</taxon>
        <taxon>Metazoa</taxon>
        <taxon>Chordata</taxon>
        <taxon>Craniata</taxon>
        <taxon>Vertebrata</taxon>
        <taxon>Euteleostomi</taxon>
        <taxon>Actinopterygii</taxon>
        <taxon>Neopterygii</taxon>
        <taxon>Teleostei</taxon>
        <taxon>Ostariophysi</taxon>
        <taxon>Cypriniformes</taxon>
        <taxon>Xenocyprididae</taxon>
        <taxon>Xenocypridinae</taxon>
        <taxon>Xenocypridinae incertae sedis</taxon>
        <taxon>Anabarilius</taxon>
    </lineage>
</organism>
<keyword evidence="13" id="KW-1185">Reference proteome</keyword>